<gene>
    <name evidence="2" type="ORF">SAMN05444276_101848</name>
</gene>
<dbReference type="EMBL" id="FNNA01000001">
    <property type="protein sequence ID" value="SDW39049.1"/>
    <property type="molecule type" value="Genomic_DNA"/>
</dbReference>
<proteinExistence type="predicted"/>
<dbReference type="AlphaFoldDB" id="A0A1H2T6Z3"/>
<sequence>MALPGSLLGSVLTGRTRVVLCAGTYAVGATVTLALWSLTAPPRALVLAPSAAAVAAALHHPLADWFGSRHLQAPFNGLWAVGMLSWTCGLAASVLILWLIVPDIVVTIPPTFTAALALGQETAAARGNDLTGTALGWLAVLDGLRAMALDSLRSVVRVGWLYHLEDILMAVVAVRAILTVVHAFTISIARPR</sequence>
<dbReference type="RefSeq" id="WP_139305901.1">
    <property type="nucleotide sequence ID" value="NZ_FNNA01000001.1"/>
</dbReference>
<keyword evidence="3" id="KW-1185">Reference proteome</keyword>
<evidence type="ECO:0000256" key="1">
    <source>
        <dbReference type="SAM" id="Phobius"/>
    </source>
</evidence>
<feature type="transmembrane region" description="Helical" evidence="1">
    <location>
        <begin position="78"/>
        <end position="101"/>
    </location>
</feature>
<feature type="transmembrane region" description="Helical" evidence="1">
    <location>
        <begin position="18"/>
        <end position="38"/>
    </location>
</feature>
<accession>A0A1H2T6Z3</accession>
<reference evidence="3" key="1">
    <citation type="submission" date="2016-10" db="EMBL/GenBank/DDBJ databases">
        <authorList>
            <person name="Varghese N."/>
            <person name="Submissions S."/>
        </authorList>
    </citation>
    <scope>NUCLEOTIDE SEQUENCE [LARGE SCALE GENOMIC DNA]</scope>
    <source>
        <strain evidence="3">DSM 29303</strain>
    </source>
</reference>
<evidence type="ECO:0000313" key="3">
    <source>
        <dbReference type="Proteomes" id="UP000182944"/>
    </source>
</evidence>
<keyword evidence="1" id="KW-1133">Transmembrane helix</keyword>
<feature type="transmembrane region" description="Helical" evidence="1">
    <location>
        <begin position="44"/>
        <end position="66"/>
    </location>
</feature>
<evidence type="ECO:0000313" key="2">
    <source>
        <dbReference type="EMBL" id="SDW39049.1"/>
    </source>
</evidence>
<feature type="transmembrane region" description="Helical" evidence="1">
    <location>
        <begin position="167"/>
        <end position="189"/>
    </location>
</feature>
<keyword evidence="1" id="KW-0472">Membrane</keyword>
<organism evidence="2 3">
    <name type="scientific">Paracoccus sanguinis</name>
    <dbReference type="NCBI Taxonomy" id="1545044"/>
    <lineage>
        <taxon>Bacteria</taxon>
        <taxon>Pseudomonadati</taxon>
        <taxon>Pseudomonadota</taxon>
        <taxon>Alphaproteobacteria</taxon>
        <taxon>Rhodobacterales</taxon>
        <taxon>Paracoccaceae</taxon>
        <taxon>Paracoccus</taxon>
    </lineage>
</organism>
<dbReference type="Proteomes" id="UP000182944">
    <property type="component" value="Unassembled WGS sequence"/>
</dbReference>
<keyword evidence="1" id="KW-0812">Transmembrane</keyword>
<protein>
    <submittedName>
        <fullName evidence="2">Uncharacterized protein</fullName>
    </submittedName>
</protein>
<name>A0A1H2T6Z3_9RHOB</name>